<dbReference type="InterPro" id="IPR010985">
    <property type="entry name" value="Ribbon_hlx_hlx"/>
</dbReference>
<reference evidence="2" key="2">
    <citation type="submission" date="2021-08" db="EMBL/GenBank/DDBJ databases">
        <authorList>
            <person name="Tani A."/>
            <person name="Ola A."/>
            <person name="Ogura Y."/>
            <person name="Katsura K."/>
            <person name="Hayashi T."/>
        </authorList>
    </citation>
    <scope>NUCLEOTIDE SEQUENCE</scope>
    <source>
        <strain evidence="2">DSM 23674</strain>
    </source>
</reference>
<evidence type="ECO:0000256" key="1">
    <source>
        <dbReference type="SAM" id="MobiDB-lite"/>
    </source>
</evidence>
<evidence type="ECO:0000313" key="3">
    <source>
        <dbReference type="Proteomes" id="UP001055101"/>
    </source>
</evidence>
<keyword evidence="3" id="KW-1185">Reference proteome</keyword>
<sequence>MAKEPKTAQVNLRLQPSLKETAERAAADDQRSLTSLVEKVLTEHLKAKGYLK</sequence>
<dbReference type="Gene3D" id="1.10.1220.10">
    <property type="entry name" value="Met repressor-like"/>
    <property type="match status" value="1"/>
</dbReference>
<accession>A0ABQ4TQX9</accession>
<comment type="caution">
    <text evidence="2">The sequence shown here is derived from an EMBL/GenBank/DDBJ whole genome shotgun (WGS) entry which is preliminary data.</text>
</comment>
<feature type="region of interest" description="Disordered" evidence="1">
    <location>
        <begin position="1"/>
        <end position="27"/>
    </location>
</feature>
<evidence type="ECO:0008006" key="4">
    <source>
        <dbReference type="Google" id="ProtNLM"/>
    </source>
</evidence>
<dbReference type="Proteomes" id="UP001055101">
    <property type="component" value="Unassembled WGS sequence"/>
</dbReference>
<dbReference type="EMBL" id="BPRA01000023">
    <property type="protein sequence ID" value="GJE57401.1"/>
    <property type="molecule type" value="Genomic_DNA"/>
</dbReference>
<dbReference type="SUPFAM" id="SSF47598">
    <property type="entry name" value="Ribbon-helix-helix"/>
    <property type="match status" value="1"/>
</dbReference>
<organism evidence="2 3">
    <name type="scientific">Methylobacterium thuringiense</name>
    <dbReference type="NCBI Taxonomy" id="1003091"/>
    <lineage>
        <taxon>Bacteria</taxon>
        <taxon>Pseudomonadati</taxon>
        <taxon>Pseudomonadota</taxon>
        <taxon>Alphaproteobacteria</taxon>
        <taxon>Hyphomicrobiales</taxon>
        <taxon>Methylobacteriaceae</taxon>
        <taxon>Methylobacterium</taxon>
    </lineage>
</organism>
<proteinExistence type="predicted"/>
<evidence type="ECO:0000313" key="2">
    <source>
        <dbReference type="EMBL" id="GJE57401.1"/>
    </source>
</evidence>
<gene>
    <name evidence="2" type="ORF">EKPJFOCH_3915</name>
</gene>
<protein>
    <recommendedName>
        <fullName evidence="4">Toxin-antitoxin system HicB family antitoxin</fullName>
    </recommendedName>
</protein>
<reference evidence="2" key="1">
    <citation type="journal article" date="2021" name="Front. Microbiol.">
        <title>Comprehensive Comparative Genomics and Phenotyping of Methylobacterium Species.</title>
        <authorList>
            <person name="Alessa O."/>
            <person name="Ogura Y."/>
            <person name="Fujitani Y."/>
            <person name="Takami H."/>
            <person name="Hayashi T."/>
            <person name="Sahin N."/>
            <person name="Tani A."/>
        </authorList>
    </citation>
    <scope>NUCLEOTIDE SEQUENCE</scope>
    <source>
        <strain evidence="2">DSM 23674</strain>
    </source>
</reference>
<dbReference type="InterPro" id="IPR013321">
    <property type="entry name" value="Arc_rbn_hlx_hlx"/>
</dbReference>
<name>A0ABQ4TQX9_9HYPH</name>